<dbReference type="SUPFAM" id="SSF52540">
    <property type="entry name" value="P-loop containing nucleoside triphosphate hydrolases"/>
    <property type="match status" value="1"/>
</dbReference>
<dbReference type="Pfam" id="PF13676">
    <property type="entry name" value="TIR_2"/>
    <property type="match status" value="1"/>
</dbReference>
<name>A0A9D9HQ03_9SPIR</name>
<dbReference type="Gene3D" id="3.40.50.10140">
    <property type="entry name" value="Toll/interleukin-1 receptor homology (TIR) domain"/>
    <property type="match status" value="1"/>
</dbReference>
<dbReference type="InterPro" id="IPR027417">
    <property type="entry name" value="P-loop_NTPase"/>
</dbReference>
<dbReference type="PROSITE" id="PS50104">
    <property type="entry name" value="TIR"/>
    <property type="match status" value="1"/>
</dbReference>
<dbReference type="SMART" id="SM00255">
    <property type="entry name" value="TIR"/>
    <property type="match status" value="1"/>
</dbReference>
<feature type="domain" description="TIR" evidence="1">
    <location>
        <begin position="1"/>
        <end position="138"/>
    </location>
</feature>
<reference evidence="2" key="2">
    <citation type="journal article" date="2021" name="PeerJ">
        <title>Extensive microbial diversity within the chicken gut microbiome revealed by metagenomics and culture.</title>
        <authorList>
            <person name="Gilroy R."/>
            <person name="Ravi A."/>
            <person name="Getino M."/>
            <person name="Pursley I."/>
            <person name="Horton D.L."/>
            <person name="Alikhan N.F."/>
            <person name="Baker D."/>
            <person name="Gharbi K."/>
            <person name="Hall N."/>
            <person name="Watson M."/>
            <person name="Adriaenssens E.M."/>
            <person name="Foster-Nyarko E."/>
            <person name="Jarju S."/>
            <person name="Secka A."/>
            <person name="Antonio M."/>
            <person name="Oren A."/>
            <person name="Chaudhuri R.R."/>
            <person name="La Ragione R."/>
            <person name="Hildebrand F."/>
            <person name="Pallen M.J."/>
        </authorList>
    </citation>
    <scope>NUCLEOTIDE SEQUENCE</scope>
    <source>
        <strain evidence="2">10532</strain>
    </source>
</reference>
<evidence type="ECO:0000313" key="3">
    <source>
        <dbReference type="Proteomes" id="UP000823638"/>
    </source>
</evidence>
<sequence>MKLFYSYCHVDKEYRKRLDNFLVSLKDDGKITAWYDGEIVTGDYWDAKIEQNMKESDILLLLVSQDFLSSKACKKEIDFGLNPANKKIVIPIILKECMWKDTKLKEVLAIPKDGLPVTKWSSEDEAWVNIAENIKRTIEYFSGKPKQCFIEELDKTEFVNSGKDNILLSDIFVEPEINFAKIDGKSQKVRFSFEKIISSSDRYCLIIGEQNAGKTGLLSHIYIKAANENGYLPLYIDGSGIKKSRNFEEIMIKQIKDQYENFCWEDYQRCSNKILLVDDYIHTISDNFITWSKENFDFIYIAIDSDEQVLFFKDNTIFADFNQIYIQPMNHTSRYELIKKWKELERSNFTTEEQFQNEIESLERNVDSIIIDKNILPNTPFYILTIIQSYETFMPNNFQITSYGHCYYTIIYSQLRSIGLSQSDLDSSFNYFTKFAKYIFDKSEINNWSLTLGEYNNFKENYKNDYIIQDGLLARLEDKTCLLINKTDEKISFSYPFLFYYFLGKELASDKNTQIIENLCHKIYNRDFANILIFTIHHAMDMNILEEIELHCMVSLDQFKPSTLSKNETAFMNGLIKSMPKEIENKKSCEEQRLDIRRHQDVIEEEVSDIEPVTDSSDQRIIEIEKAMKILDVLGQIIKNRVGSLKKNQVKELICELEKLGLRILSFFLNTLRDQDLKDWISERITIIEKQKGHSLSSKELEKVVEQNIEIMGFVIIVGMLQKTYMALTTDKISSIQEEISSTENTVAFDFFNIFFH</sequence>
<evidence type="ECO:0000259" key="1">
    <source>
        <dbReference type="PROSITE" id="PS50104"/>
    </source>
</evidence>
<dbReference type="InterPro" id="IPR000157">
    <property type="entry name" value="TIR_dom"/>
</dbReference>
<dbReference type="Proteomes" id="UP000823638">
    <property type="component" value="Unassembled WGS sequence"/>
</dbReference>
<keyword evidence="2" id="KW-0675">Receptor</keyword>
<feature type="non-terminal residue" evidence="2">
    <location>
        <position position="757"/>
    </location>
</feature>
<organism evidence="2 3">
    <name type="scientific">Candidatus Gallitreponema excrementavium</name>
    <dbReference type="NCBI Taxonomy" id="2840840"/>
    <lineage>
        <taxon>Bacteria</taxon>
        <taxon>Pseudomonadati</taxon>
        <taxon>Spirochaetota</taxon>
        <taxon>Spirochaetia</taxon>
        <taxon>Spirochaetales</taxon>
        <taxon>Candidatus Gallitreponema</taxon>
    </lineage>
</organism>
<protein>
    <submittedName>
        <fullName evidence="2">Toll/interleukin-1 receptor domain-containing protein</fullName>
    </submittedName>
</protein>
<reference evidence="2" key="1">
    <citation type="submission" date="2020-10" db="EMBL/GenBank/DDBJ databases">
        <authorList>
            <person name="Gilroy R."/>
        </authorList>
    </citation>
    <scope>NUCLEOTIDE SEQUENCE</scope>
    <source>
        <strain evidence="2">10532</strain>
    </source>
</reference>
<accession>A0A9D9HQ03</accession>
<gene>
    <name evidence="2" type="ORF">IAA81_05710</name>
</gene>
<dbReference type="EMBL" id="JADIMM010000074">
    <property type="protein sequence ID" value="MBO8457708.1"/>
    <property type="molecule type" value="Genomic_DNA"/>
</dbReference>
<dbReference type="AlphaFoldDB" id="A0A9D9HQ03"/>
<proteinExistence type="predicted"/>
<dbReference type="InterPro" id="IPR035897">
    <property type="entry name" value="Toll_tir_struct_dom_sf"/>
</dbReference>
<comment type="caution">
    <text evidence="2">The sequence shown here is derived from an EMBL/GenBank/DDBJ whole genome shotgun (WGS) entry which is preliminary data.</text>
</comment>
<dbReference type="Gene3D" id="3.40.50.300">
    <property type="entry name" value="P-loop containing nucleotide triphosphate hydrolases"/>
    <property type="match status" value="1"/>
</dbReference>
<evidence type="ECO:0000313" key="2">
    <source>
        <dbReference type="EMBL" id="MBO8457708.1"/>
    </source>
</evidence>
<dbReference type="GO" id="GO:0007165">
    <property type="term" value="P:signal transduction"/>
    <property type="evidence" value="ECO:0007669"/>
    <property type="project" value="InterPro"/>
</dbReference>
<dbReference type="SUPFAM" id="SSF52200">
    <property type="entry name" value="Toll/Interleukin receptor TIR domain"/>
    <property type="match status" value="1"/>
</dbReference>